<protein>
    <recommendedName>
        <fullName evidence="3">DUF6545 domain-containing protein</fullName>
    </recommendedName>
</protein>
<dbReference type="NCBIfam" id="NF042915">
    <property type="entry name" value="MAB_1171c_fam"/>
    <property type="match status" value="1"/>
</dbReference>
<reference evidence="5" key="1">
    <citation type="journal article" date="2019" name="Int. J. Syst. Evol. Microbiol.">
        <title>The Global Catalogue of Microorganisms (GCM) 10K type strain sequencing project: providing services to taxonomists for standard genome sequencing and annotation.</title>
        <authorList>
            <consortium name="The Broad Institute Genomics Platform"/>
            <consortium name="The Broad Institute Genome Sequencing Center for Infectious Disease"/>
            <person name="Wu L."/>
            <person name="Ma J."/>
        </authorList>
    </citation>
    <scope>NUCLEOTIDE SEQUENCE [LARGE SCALE GENOMIC DNA]</scope>
    <source>
        <strain evidence="5">JCM 15572</strain>
    </source>
</reference>
<feature type="compositionally biased region" description="Polar residues" evidence="1">
    <location>
        <begin position="313"/>
        <end position="326"/>
    </location>
</feature>
<evidence type="ECO:0000256" key="1">
    <source>
        <dbReference type="SAM" id="MobiDB-lite"/>
    </source>
</evidence>
<dbReference type="Pfam" id="PF20182">
    <property type="entry name" value="DUF6545"/>
    <property type="match status" value="1"/>
</dbReference>
<feature type="transmembrane region" description="Helical" evidence="2">
    <location>
        <begin position="89"/>
        <end position="108"/>
    </location>
</feature>
<evidence type="ECO:0000313" key="4">
    <source>
        <dbReference type="EMBL" id="GAA1604474.1"/>
    </source>
</evidence>
<dbReference type="InterPro" id="IPR050039">
    <property type="entry name" value="MAB_1171c-like"/>
</dbReference>
<feature type="transmembrane region" description="Helical" evidence="2">
    <location>
        <begin position="128"/>
        <end position="152"/>
    </location>
</feature>
<feature type="domain" description="DUF6545" evidence="3">
    <location>
        <begin position="232"/>
        <end position="351"/>
    </location>
</feature>
<gene>
    <name evidence="4" type="ORF">GCM10009804_70990</name>
</gene>
<feature type="transmembrane region" description="Helical" evidence="2">
    <location>
        <begin position="59"/>
        <end position="77"/>
    </location>
</feature>
<organism evidence="4 5">
    <name type="scientific">Kribbella hippodromi</name>
    <dbReference type="NCBI Taxonomy" id="434347"/>
    <lineage>
        <taxon>Bacteria</taxon>
        <taxon>Bacillati</taxon>
        <taxon>Actinomycetota</taxon>
        <taxon>Actinomycetes</taxon>
        <taxon>Propionibacteriales</taxon>
        <taxon>Kribbellaceae</taxon>
        <taxon>Kribbella</taxon>
    </lineage>
</organism>
<proteinExistence type="predicted"/>
<comment type="caution">
    <text evidence="4">The sequence shown here is derived from an EMBL/GenBank/DDBJ whole genome shotgun (WGS) entry which is preliminary data.</text>
</comment>
<feature type="transmembrane region" description="Helical" evidence="2">
    <location>
        <begin position="21"/>
        <end position="39"/>
    </location>
</feature>
<evidence type="ECO:0000256" key="2">
    <source>
        <dbReference type="SAM" id="Phobius"/>
    </source>
</evidence>
<dbReference type="EMBL" id="BAAAPH010000034">
    <property type="protein sequence ID" value="GAA1604474.1"/>
    <property type="molecule type" value="Genomic_DNA"/>
</dbReference>
<accession>A0ABP4Q9R0</accession>
<dbReference type="Proteomes" id="UP001501705">
    <property type="component" value="Unassembled WGS sequence"/>
</dbReference>
<keyword evidence="2" id="KW-1133">Transmembrane helix</keyword>
<keyword evidence="2" id="KW-0472">Membrane</keyword>
<feature type="region of interest" description="Disordered" evidence="1">
    <location>
        <begin position="313"/>
        <end position="334"/>
    </location>
</feature>
<dbReference type="InterPro" id="IPR046675">
    <property type="entry name" value="DUF6545"/>
</dbReference>
<evidence type="ECO:0000313" key="5">
    <source>
        <dbReference type="Proteomes" id="UP001501705"/>
    </source>
</evidence>
<keyword evidence="2" id="KW-0812">Transmembrane</keyword>
<feature type="transmembrane region" description="Helical" evidence="2">
    <location>
        <begin position="199"/>
        <end position="221"/>
    </location>
</feature>
<evidence type="ECO:0000259" key="3">
    <source>
        <dbReference type="Pfam" id="PF20182"/>
    </source>
</evidence>
<feature type="transmembrane region" description="Helical" evidence="2">
    <location>
        <begin position="159"/>
        <end position="179"/>
    </location>
</feature>
<keyword evidence="5" id="KW-1185">Reference proteome</keyword>
<name>A0ABP4Q9R0_9ACTN</name>
<sequence length="359" mass="37868">MAGVGAFGLLTYRLIRSGYPGVRYSWCLNACLALGMALTTPDAVDLFDHSRSVPMLTTLASDGLKILGLGFLILFLGTLRGTTRHRRAVIVLTLATIATETILFLLAAPHPVGEDLVVAPGRVGAFAAYLTVFVAYGLAGLLIFTISIGAVVRSATGPLRVGLVLITAGSITGLCWVAWTISDLAALLRNGRIVLAEDATSAVLGATAIGLAAIGATVGLWHSTLARLIRAHRARREYTRLEPLWALVSSAAPDVVLDPGVSVRYRNAEFALYRRVIEIRDGYLALRDHLPSAPNPTPAGEANLLVAATNARRTGQPPTHTTAPTSQPEPPAEGEPLAVEVIWLGQVADAVRLVGVPSQ</sequence>